<dbReference type="Proteomes" id="UP000283522">
    <property type="component" value="Unassembled WGS sequence"/>
</dbReference>
<gene>
    <name evidence="1" type="ORF">D0X99_09075</name>
</gene>
<dbReference type="RefSeq" id="WP_119477376.1">
    <property type="nucleotide sequence ID" value="NZ_QXML01000004.1"/>
</dbReference>
<organism evidence="1 2">
    <name type="scientific">Algoriphagus lacus</name>
    <dbReference type="NCBI Taxonomy" id="2056311"/>
    <lineage>
        <taxon>Bacteria</taxon>
        <taxon>Pseudomonadati</taxon>
        <taxon>Bacteroidota</taxon>
        <taxon>Cytophagia</taxon>
        <taxon>Cytophagales</taxon>
        <taxon>Cyclobacteriaceae</taxon>
        <taxon>Algoriphagus</taxon>
    </lineage>
</organism>
<sequence length="125" mass="14094">MKKIVVTFIFAIGIIYLGFAQEKEKEDSKVEIGLEGMLGMTFAENFFSVNVGGPNLLLRINPDFKFGVGAYPSFFVRDSKSGARLAVGPRIDFKNFVLFSSFFHFDRTDEWLGSFGIGYKFHGKK</sequence>
<accession>A0A418PRS0</accession>
<dbReference type="AlphaFoldDB" id="A0A418PRS0"/>
<evidence type="ECO:0008006" key="3">
    <source>
        <dbReference type="Google" id="ProtNLM"/>
    </source>
</evidence>
<proteinExistence type="predicted"/>
<name>A0A418PRS0_9BACT</name>
<comment type="caution">
    <text evidence="1">The sequence shown here is derived from an EMBL/GenBank/DDBJ whole genome shotgun (WGS) entry which is preliminary data.</text>
</comment>
<dbReference type="EMBL" id="QXML01000004">
    <property type="protein sequence ID" value="RIW15573.1"/>
    <property type="molecule type" value="Genomic_DNA"/>
</dbReference>
<evidence type="ECO:0000313" key="1">
    <source>
        <dbReference type="EMBL" id="RIW15573.1"/>
    </source>
</evidence>
<reference evidence="1 2" key="1">
    <citation type="submission" date="2018-09" db="EMBL/GenBank/DDBJ databases">
        <authorList>
            <person name="Wang X."/>
            <person name="Du Z."/>
        </authorList>
    </citation>
    <scope>NUCLEOTIDE SEQUENCE [LARGE SCALE GENOMIC DNA]</scope>
    <source>
        <strain evidence="1 2">N3</strain>
    </source>
</reference>
<protein>
    <recommendedName>
        <fullName evidence="3">DUF3575 domain-containing protein</fullName>
    </recommendedName>
</protein>
<keyword evidence="2" id="KW-1185">Reference proteome</keyword>
<evidence type="ECO:0000313" key="2">
    <source>
        <dbReference type="Proteomes" id="UP000283522"/>
    </source>
</evidence>
<dbReference type="OrthoDB" id="839040at2"/>